<dbReference type="EMBL" id="SPLM01000111">
    <property type="protein sequence ID" value="TMW58650.1"/>
    <property type="molecule type" value="Genomic_DNA"/>
</dbReference>
<evidence type="ECO:0000313" key="3">
    <source>
        <dbReference type="Proteomes" id="UP000794436"/>
    </source>
</evidence>
<evidence type="ECO:0000256" key="1">
    <source>
        <dbReference type="SAM" id="MobiDB-lite"/>
    </source>
</evidence>
<dbReference type="PANTHER" id="PTHR46586">
    <property type="entry name" value="ANKYRIN REPEAT-CONTAINING PROTEIN"/>
    <property type="match status" value="1"/>
</dbReference>
<dbReference type="PANTHER" id="PTHR46586:SF4">
    <property type="match status" value="1"/>
</dbReference>
<sequence length="295" mass="33331">MCFYESLNHATSYMEMAIRQGNVHAIKLTYQMHKQGFTREYPRFSFRKPMRIAAGYGQMEILKWLSEQDENEVWLQDPWLIDSAITSSKIDVARWAYQKYKGSHPVTVLTRSLEKIASSGALDLLKWTLEISPDVELTTKVMDNAAANGHLTIVKYLHEKGSDGCSTSAMDKAAANGHLDVVHFLLTHRHEGCTVNAMSPRPSKKLRSHDAADDATDASERPTRSGEATIAVLTDEALLQHVTEFQDGLPMFLHPAIRRSYLWMSSSMQKEFRRNGLERAGLAGAKSEFFFFAKQ</sequence>
<dbReference type="Pfam" id="PF13637">
    <property type="entry name" value="Ank_4"/>
    <property type="match status" value="1"/>
</dbReference>
<evidence type="ECO:0000313" key="2">
    <source>
        <dbReference type="EMBL" id="TMW58650.1"/>
    </source>
</evidence>
<dbReference type="OrthoDB" id="67499at2759"/>
<dbReference type="SUPFAM" id="SSF48403">
    <property type="entry name" value="Ankyrin repeat"/>
    <property type="match status" value="1"/>
</dbReference>
<evidence type="ECO:0008006" key="4">
    <source>
        <dbReference type="Google" id="ProtNLM"/>
    </source>
</evidence>
<dbReference type="InterPro" id="IPR002110">
    <property type="entry name" value="Ankyrin_rpt"/>
</dbReference>
<keyword evidence="3" id="KW-1185">Reference proteome</keyword>
<dbReference type="Gene3D" id="1.25.40.20">
    <property type="entry name" value="Ankyrin repeat-containing domain"/>
    <property type="match status" value="1"/>
</dbReference>
<proteinExistence type="predicted"/>
<dbReference type="Proteomes" id="UP000794436">
    <property type="component" value="Unassembled WGS sequence"/>
</dbReference>
<feature type="region of interest" description="Disordered" evidence="1">
    <location>
        <begin position="196"/>
        <end position="226"/>
    </location>
</feature>
<reference evidence="2" key="1">
    <citation type="submission" date="2019-03" db="EMBL/GenBank/DDBJ databases">
        <title>Long read genome sequence of the mycoparasitic Pythium oligandrum ATCC 38472 isolated from sugarbeet rhizosphere.</title>
        <authorList>
            <person name="Gaulin E."/>
        </authorList>
    </citation>
    <scope>NUCLEOTIDE SEQUENCE</scope>
    <source>
        <strain evidence="2">ATCC 38472_TT</strain>
    </source>
</reference>
<accession>A0A8K1FCS7</accession>
<protein>
    <recommendedName>
        <fullName evidence="4">Ankyrin repeat-containing domain</fullName>
    </recommendedName>
</protein>
<name>A0A8K1FCS7_PYTOL</name>
<gene>
    <name evidence="2" type="ORF">Poli38472_010209</name>
</gene>
<feature type="compositionally biased region" description="Basic and acidic residues" evidence="1">
    <location>
        <begin position="208"/>
        <end position="224"/>
    </location>
</feature>
<comment type="caution">
    <text evidence="2">The sequence shown here is derived from an EMBL/GenBank/DDBJ whole genome shotgun (WGS) entry which is preliminary data.</text>
</comment>
<organism evidence="2 3">
    <name type="scientific">Pythium oligandrum</name>
    <name type="common">Mycoparasitic fungus</name>
    <dbReference type="NCBI Taxonomy" id="41045"/>
    <lineage>
        <taxon>Eukaryota</taxon>
        <taxon>Sar</taxon>
        <taxon>Stramenopiles</taxon>
        <taxon>Oomycota</taxon>
        <taxon>Peronosporomycetes</taxon>
        <taxon>Pythiales</taxon>
        <taxon>Pythiaceae</taxon>
        <taxon>Pythium</taxon>
    </lineage>
</organism>
<dbReference type="InterPro" id="IPR036770">
    <property type="entry name" value="Ankyrin_rpt-contain_sf"/>
</dbReference>
<dbReference type="InterPro" id="IPR052050">
    <property type="entry name" value="SecEffector_AnkRepeat"/>
</dbReference>
<dbReference type="AlphaFoldDB" id="A0A8K1FCS7"/>